<evidence type="ECO:0000313" key="3">
    <source>
        <dbReference type="Proteomes" id="UP001151760"/>
    </source>
</evidence>
<feature type="compositionally biased region" description="Low complexity" evidence="1">
    <location>
        <begin position="80"/>
        <end position="105"/>
    </location>
</feature>
<protein>
    <submittedName>
        <fullName evidence="2">Uncharacterized protein</fullName>
    </submittedName>
</protein>
<comment type="caution">
    <text evidence="2">The sequence shown here is derived from an EMBL/GenBank/DDBJ whole genome shotgun (WGS) entry which is preliminary data.</text>
</comment>
<sequence length="208" mass="23092">MPGRPRKNRIKHVTERVNQVSRAGRYMTCSNCWEKGHNKARCHNLTRPKPQQEKRKPGRKRKQAANQQFNPPNADPTFEDSSSADPSAADSSVVDPSSADPSAADLTFADPNQSFTGLLNCVEQQIMGADITDAEIAALADMNEAEEREARRKDAERVLEEAKRKGVYRKRGAGGWRGPSERIANQRRKKEDPNGPGKKPDTALDVSD</sequence>
<organism evidence="2 3">
    <name type="scientific">Tanacetum coccineum</name>
    <dbReference type="NCBI Taxonomy" id="301880"/>
    <lineage>
        <taxon>Eukaryota</taxon>
        <taxon>Viridiplantae</taxon>
        <taxon>Streptophyta</taxon>
        <taxon>Embryophyta</taxon>
        <taxon>Tracheophyta</taxon>
        <taxon>Spermatophyta</taxon>
        <taxon>Magnoliopsida</taxon>
        <taxon>eudicotyledons</taxon>
        <taxon>Gunneridae</taxon>
        <taxon>Pentapetalae</taxon>
        <taxon>asterids</taxon>
        <taxon>campanulids</taxon>
        <taxon>Asterales</taxon>
        <taxon>Asteraceae</taxon>
        <taxon>Asteroideae</taxon>
        <taxon>Anthemideae</taxon>
        <taxon>Anthemidinae</taxon>
        <taxon>Tanacetum</taxon>
    </lineage>
</organism>
<name>A0ABQ5DGV4_9ASTR</name>
<evidence type="ECO:0000313" key="2">
    <source>
        <dbReference type="EMBL" id="GJT38245.1"/>
    </source>
</evidence>
<reference evidence="2" key="1">
    <citation type="journal article" date="2022" name="Int. J. Mol. Sci.">
        <title>Draft Genome of Tanacetum Coccineum: Genomic Comparison of Closely Related Tanacetum-Family Plants.</title>
        <authorList>
            <person name="Yamashiro T."/>
            <person name="Shiraishi A."/>
            <person name="Nakayama K."/>
            <person name="Satake H."/>
        </authorList>
    </citation>
    <scope>NUCLEOTIDE SEQUENCE</scope>
</reference>
<feature type="region of interest" description="Disordered" evidence="1">
    <location>
        <begin position="39"/>
        <end position="108"/>
    </location>
</feature>
<dbReference type="EMBL" id="BQNB010015289">
    <property type="protein sequence ID" value="GJT38245.1"/>
    <property type="molecule type" value="Genomic_DNA"/>
</dbReference>
<keyword evidence="3" id="KW-1185">Reference proteome</keyword>
<feature type="compositionally biased region" description="Basic and acidic residues" evidence="1">
    <location>
        <begin position="189"/>
        <end position="202"/>
    </location>
</feature>
<accession>A0ABQ5DGV4</accession>
<proteinExistence type="predicted"/>
<evidence type="ECO:0000256" key="1">
    <source>
        <dbReference type="SAM" id="MobiDB-lite"/>
    </source>
</evidence>
<gene>
    <name evidence="2" type="ORF">Tco_0938110</name>
</gene>
<feature type="region of interest" description="Disordered" evidence="1">
    <location>
        <begin position="145"/>
        <end position="208"/>
    </location>
</feature>
<dbReference type="Proteomes" id="UP001151760">
    <property type="component" value="Unassembled WGS sequence"/>
</dbReference>
<feature type="compositionally biased region" description="Basic and acidic residues" evidence="1">
    <location>
        <begin position="148"/>
        <end position="164"/>
    </location>
</feature>
<reference evidence="2" key="2">
    <citation type="submission" date="2022-01" db="EMBL/GenBank/DDBJ databases">
        <authorList>
            <person name="Yamashiro T."/>
            <person name="Shiraishi A."/>
            <person name="Satake H."/>
            <person name="Nakayama K."/>
        </authorList>
    </citation>
    <scope>NUCLEOTIDE SEQUENCE</scope>
</reference>